<proteinExistence type="predicted"/>
<protein>
    <submittedName>
        <fullName evidence="1">Uncharacterized protein</fullName>
    </submittedName>
</protein>
<dbReference type="STRING" id="84698.SAMN04488528_1012107"/>
<dbReference type="EMBL" id="FOKI01000012">
    <property type="protein sequence ID" value="SFB11295.1"/>
    <property type="molecule type" value="Genomic_DNA"/>
</dbReference>
<name>A0A1I0YD53_9CLOT</name>
<keyword evidence="2" id="KW-1185">Reference proteome</keyword>
<dbReference type="AlphaFoldDB" id="A0A1I0YD53"/>
<dbReference type="Proteomes" id="UP000198619">
    <property type="component" value="Unassembled WGS sequence"/>
</dbReference>
<accession>A0A1I0YD53</accession>
<organism evidence="1 2">
    <name type="scientific">Clostridium frigidicarnis</name>
    <dbReference type="NCBI Taxonomy" id="84698"/>
    <lineage>
        <taxon>Bacteria</taxon>
        <taxon>Bacillati</taxon>
        <taxon>Bacillota</taxon>
        <taxon>Clostridia</taxon>
        <taxon>Eubacteriales</taxon>
        <taxon>Clostridiaceae</taxon>
        <taxon>Clostridium</taxon>
    </lineage>
</organism>
<dbReference type="OrthoDB" id="8913322at2"/>
<reference evidence="1 2" key="1">
    <citation type="submission" date="2016-10" db="EMBL/GenBank/DDBJ databases">
        <authorList>
            <person name="de Groot N.N."/>
        </authorList>
    </citation>
    <scope>NUCLEOTIDE SEQUENCE [LARGE SCALE GENOMIC DNA]</scope>
    <source>
        <strain evidence="1 2">DSM 12271</strain>
    </source>
</reference>
<sequence length="121" mass="14405">MNKIEIKRIIKEWILIIDQKEILPEKISALNFGLYEQYGIYLIGSKEYDPENEDWACNEDFVPSDRYCGELNIEYDLPWEVVQVEMYEILKELLIELKSLNLFKVRHITMGFDDGELLVLK</sequence>
<dbReference type="RefSeq" id="WP_090040920.1">
    <property type="nucleotide sequence ID" value="NZ_FOKI01000012.1"/>
</dbReference>
<gene>
    <name evidence="1" type="ORF">SAMN04488528_1012107</name>
</gene>
<evidence type="ECO:0000313" key="2">
    <source>
        <dbReference type="Proteomes" id="UP000198619"/>
    </source>
</evidence>
<evidence type="ECO:0000313" key="1">
    <source>
        <dbReference type="EMBL" id="SFB11295.1"/>
    </source>
</evidence>